<dbReference type="SUPFAM" id="SSF55874">
    <property type="entry name" value="ATPase domain of HSP90 chaperone/DNA topoisomerase II/histidine kinase"/>
    <property type="match status" value="1"/>
</dbReference>
<dbReference type="EC" id="2.7.13.3" evidence="3"/>
<keyword evidence="11" id="KW-0902">Two-component regulatory system</keyword>
<dbReference type="PANTHER" id="PTHR42878">
    <property type="entry name" value="TWO-COMPONENT HISTIDINE KINASE"/>
    <property type="match status" value="1"/>
</dbReference>
<organism evidence="13 14">
    <name type="scientific">Mucilaginibacter ginkgonis</name>
    <dbReference type="NCBI Taxonomy" id="2682091"/>
    <lineage>
        <taxon>Bacteria</taxon>
        <taxon>Pseudomonadati</taxon>
        <taxon>Bacteroidota</taxon>
        <taxon>Sphingobacteriia</taxon>
        <taxon>Sphingobacteriales</taxon>
        <taxon>Sphingobacteriaceae</taxon>
        <taxon>Mucilaginibacter</taxon>
    </lineage>
</organism>
<dbReference type="RefSeq" id="WP_157524613.1">
    <property type="nucleotide sequence ID" value="NZ_CP066775.1"/>
</dbReference>
<keyword evidence="14" id="KW-1185">Reference proteome</keyword>
<dbReference type="Pfam" id="PF08448">
    <property type="entry name" value="PAS_4"/>
    <property type="match status" value="2"/>
</dbReference>
<keyword evidence="9" id="KW-0067">ATP-binding</keyword>
<keyword evidence="10" id="KW-1133">Transmembrane helix</keyword>
<evidence type="ECO:0000256" key="2">
    <source>
        <dbReference type="ARBA" id="ARBA00004141"/>
    </source>
</evidence>
<proteinExistence type="predicted"/>
<keyword evidence="4" id="KW-0597">Phosphoprotein</keyword>
<dbReference type="SUPFAM" id="SSF55785">
    <property type="entry name" value="PYP-like sensor domain (PAS domain)"/>
    <property type="match status" value="3"/>
</dbReference>
<sequence>MIDPEKRLSHEALFNILTLSKDATGIYTGEELYIQSANNALLRIWGKDSSVIGMTIEEAIPELEGQPFIDMLKNVWRTGETLTGKDVEARLEVDGELQTFYFDFEYRAIPGEDGKTYCILHTTTEVSERIRANKIIEENERSERALNEELSAANEELYSSNEELAAMNEEISSVNDELRIAYDHTRQLNKDLQASEHRFKTMVQTTPIGMAVFNGPHFIIQTANQTVLDIWGRTLDQVVDRRLLDVFPELQGQPFPGYLQSVMETGKAIGFPEIPVDVNQPDGTINSIYVDFSYDPITDIDGNVTSILVSVSDITPAVDARNKIQEQKEELEAVNEELLASNEEVRLGNEELQENRDQLLVAIEDLRKSEDNLRLTVEAANLGIFNLEIATNQLIVNSRFRELYNLPATGEVDTSQVISNIDPEFHDYAQSALQDAIENDLPCDMQYTVTDTLTKQKRWLRSVGRVFYNADRDSRWFYGVIQDITEQKKDEQRKNDFIGMVSHELKTPLTSLNAYLQMLEMRARDKGDEKTLTALVKSVKQIKKMTNMINGFLNVSRLESGKIHMDKQEFDIADLIFEAEDETIATVSSHNIIFAPVEKTIVYADKDKIGQVINNFISNAVKYSPPLSTINVACITENGFAVVSVKDQGMGIAKADQEKLFERYYRVEGTHMTTISGFGIGLYLCAEIIHRHDGKIWVDSDQGEGATFYFSIPLK</sequence>
<comment type="subcellular location">
    <subcellularLocation>
        <location evidence="2">Membrane</location>
        <topology evidence="2">Multi-pass membrane protein</topology>
    </subcellularLocation>
</comment>
<dbReference type="SMART" id="SM00387">
    <property type="entry name" value="HATPase_c"/>
    <property type="match status" value="1"/>
</dbReference>
<dbReference type="Gene3D" id="3.30.450.20">
    <property type="entry name" value="PAS domain"/>
    <property type="match status" value="3"/>
</dbReference>
<keyword evidence="5" id="KW-0808">Transferase</keyword>
<keyword evidence="6" id="KW-0812">Transmembrane</keyword>
<dbReference type="FunFam" id="3.30.565.10:FF:000006">
    <property type="entry name" value="Sensor histidine kinase WalK"/>
    <property type="match status" value="1"/>
</dbReference>
<evidence type="ECO:0000256" key="1">
    <source>
        <dbReference type="ARBA" id="ARBA00000085"/>
    </source>
</evidence>
<comment type="catalytic activity">
    <reaction evidence="1">
        <text>ATP + protein L-histidine = ADP + protein N-phospho-L-histidine.</text>
        <dbReference type="EC" id="2.7.13.3"/>
    </reaction>
</comment>
<dbReference type="GO" id="GO:0000155">
    <property type="term" value="F:phosphorelay sensor kinase activity"/>
    <property type="evidence" value="ECO:0007669"/>
    <property type="project" value="InterPro"/>
</dbReference>
<protein>
    <recommendedName>
        <fullName evidence="3">histidine kinase</fullName>
        <ecNumber evidence="3">2.7.13.3</ecNumber>
    </recommendedName>
</protein>
<dbReference type="PROSITE" id="PS50113">
    <property type="entry name" value="PAC"/>
    <property type="match status" value="1"/>
</dbReference>
<accession>A0A6I4I2N7</accession>
<dbReference type="FunFam" id="1.10.287.130:FF:000001">
    <property type="entry name" value="Two-component sensor histidine kinase"/>
    <property type="match status" value="1"/>
</dbReference>
<dbReference type="PANTHER" id="PTHR42878:SF7">
    <property type="entry name" value="SENSOR HISTIDINE KINASE GLRK"/>
    <property type="match status" value="1"/>
</dbReference>
<evidence type="ECO:0000256" key="12">
    <source>
        <dbReference type="ARBA" id="ARBA00023136"/>
    </source>
</evidence>
<dbReference type="PRINTS" id="PR00344">
    <property type="entry name" value="BCTRLSENSOR"/>
</dbReference>
<dbReference type="InterPro" id="IPR036097">
    <property type="entry name" value="HisK_dim/P_sf"/>
</dbReference>
<evidence type="ECO:0000313" key="14">
    <source>
        <dbReference type="Proteomes" id="UP000429232"/>
    </source>
</evidence>
<evidence type="ECO:0000256" key="7">
    <source>
        <dbReference type="ARBA" id="ARBA00022741"/>
    </source>
</evidence>
<dbReference type="PROSITE" id="PS50112">
    <property type="entry name" value="PAS"/>
    <property type="match status" value="1"/>
</dbReference>
<dbReference type="CDD" id="cd00082">
    <property type="entry name" value="HisKA"/>
    <property type="match status" value="1"/>
</dbReference>
<dbReference type="InterPro" id="IPR003594">
    <property type="entry name" value="HATPase_dom"/>
</dbReference>
<dbReference type="InterPro" id="IPR013656">
    <property type="entry name" value="PAS_4"/>
</dbReference>
<dbReference type="Gene3D" id="2.10.70.100">
    <property type="match status" value="1"/>
</dbReference>
<dbReference type="InterPro" id="IPR035965">
    <property type="entry name" value="PAS-like_dom_sf"/>
</dbReference>
<dbReference type="InterPro" id="IPR036890">
    <property type="entry name" value="HATPase_C_sf"/>
</dbReference>
<dbReference type="Gene3D" id="3.30.565.10">
    <property type="entry name" value="Histidine kinase-like ATPase, C-terminal domain"/>
    <property type="match status" value="1"/>
</dbReference>
<keyword evidence="8" id="KW-0418">Kinase</keyword>
<dbReference type="InterPro" id="IPR003661">
    <property type="entry name" value="HisK_dim/P_dom"/>
</dbReference>
<dbReference type="Pfam" id="PF02518">
    <property type="entry name" value="HATPase_c"/>
    <property type="match status" value="1"/>
</dbReference>
<dbReference type="AlphaFoldDB" id="A0A6I4I2N7"/>
<dbReference type="InterPro" id="IPR000700">
    <property type="entry name" value="PAS-assoc_C"/>
</dbReference>
<dbReference type="NCBIfam" id="TIGR00229">
    <property type="entry name" value="sensory_box"/>
    <property type="match status" value="1"/>
</dbReference>
<evidence type="ECO:0000313" key="13">
    <source>
        <dbReference type="EMBL" id="QQL49499.1"/>
    </source>
</evidence>
<dbReference type="GO" id="GO:0016020">
    <property type="term" value="C:membrane"/>
    <property type="evidence" value="ECO:0007669"/>
    <property type="project" value="UniProtKB-SubCell"/>
</dbReference>
<dbReference type="GO" id="GO:0000156">
    <property type="term" value="F:phosphorelay response regulator activity"/>
    <property type="evidence" value="ECO:0007669"/>
    <property type="project" value="TreeGrafter"/>
</dbReference>
<evidence type="ECO:0000256" key="3">
    <source>
        <dbReference type="ARBA" id="ARBA00012438"/>
    </source>
</evidence>
<dbReference type="Pfam" id="PF00512">
    <property type="entry name" value="HisKA"/>
    <property type="match status" value="1"/>
</dbReference>
<gene>
    <name evidence="13" type="ORF">GO620_015195</name>
</gene>
<name>A0A6I4I2N7_9SPHI</name>
<dbReference type="SMART" id="SM00091">
    <property type="entry name" value="PAS"/>
    <property type="match status" value="3"/>
</dbReference>
<dbReference type="InterPro" id="IPR000014">
    <property type="entry name" value="PAS"/>
</dbReference>
<dbReference type="GO" id="GO:0007234">
    <property type="term" value="P:osmosensory signaling via phosphorelay pathway"/>
    <property type="evidence" value="ECO:0007669"/>
    <property type="project" value="TreeGrafter"/>
</dbReference>
<keyword evidence="12" id="KW-0472">Membrane</keyword>
<dbReference type="SUPFAM" id="SSF47384">
    <property type="entry name" value="Homodimeric domain of signal transducing histidine kinase"/>
    <property type="match status" value="1"/>
</dbReference>
<dbReference type="EMBL" id="CP066775">
    <property type="protein sequence ID" value="QQL49499.1"/>
    <property type="molecule type" value="Genomic_DNA"/>
</dbReference>
<dbReference type="InterPro" id="IPR004358">
    <property type="entry name" value="Sig_transdc_His_kin-like_C"/>
</dbReference>
<evidence type="ECO:0000256" key="11">
    <source>
        <dbReference type="ARBA" id="ARBA00023012"/>
    </source>
</evidence>
<keyword evidence="7" id="KW-0547">Nucleotide-binding</keyword>
<evidence type="ECO:0000256" key="5">
    <source>
        <dbReference type="ARBA" id="ARBA00022679"/>
    </source>
</evidence>
<dbReference type="PROSITE" id="PS50109">
    <property type="entry name" value="HIS_KIN"/>
    <property type="match status" value="1"/>
</dbReference>
<dbReference type="SMART" id="SM00388">
    <property type="entry name" value="HisKA"/>
    <property type="match status" value="1"/>
</dbReference>
<dbReference type="GO" id="GO:0005524">
    <property type="term" value="F:ATP binding"/>
    <property type="evidence" value="ECO:0007669"/>
    <property type="project" value="UniProtKB-KW"/>
</dbReference>
<dbReference type="GO" id="GO:0030295">
    <property type="term" value="F:protein kinase activator activity"/>
    <property type="evidence" value="ECO:0007669"/>
    <property type="project" value="TreeGrafter"/>
</dbReference>
<dbReference type="Gene3D" id="1.10.287.130">
    <property type="match status" value="1"/>
</dbReference>
<dbReference type="InterPro" id="IPR050351">
    <property type="entry name" value="BphY/WalK/GraS-like"/>
</dbReference>
<dbReference type="InterPro" id="IPR005467">
    <property type="entry name" value="His_kinase_dom"/>
</dbReference>
<dbReference type="Proteomes" id="UP000429232">
    <property type="component" value="Chromosome"/>
</dbReference>
<evidence type="ECO:0000256" key="4">
    <source>
        <dbReference type="ARBA" id="ARBA00022553"/>
    </source>
</evidence>
<evidence type="ECO:0000256" key="6">
    <source>
        <dbReference type="ARBA" id="ARBA00022692"/>
    </source>
</evidence>
<dbReference type="KEGG" id="mgik:GO620_015195"/>
<evidence type="ECO:0000256" key="8">
    <source>
        <dbReference type="ARBA" id="ARBA00022777"/>
    </source>
</evidence>
<evidence type="ECO:0000256" key="9">
    <source>
        <dbReference type="ARBA" id="ARBA00022840"/>
    </source>
</evidence>
<evidence type="ECO:0000256" key="10">
    <source>
        <dbReference type="ARBA" id="ARBA00022989"/>
    </source>
</evidence>
<reference evidence="13 14" key="1">
    <citation type="submission" date="2020-12" db="EMBL/GenBank/DDBJ databases">
        <title>HMF7856_wgs.fasta genome submission.</title>
        <authorList>
            <person name="Kang H."/>
            <person name="Kim H."/>
            <person name="Joh K."/>
        </authorList>
    </citation>
    <scope>NUCLEOTIDE SEQUENCE [LARGE SCALE GENOMIC DNA]</scope>
    <source>
        <strain evidence="13 14">HMF7856</strain>
    </source>
</reference>